<accession>U2PIJ8</accession>
<dbReference type="Proteomes" id="UP000017052">
    <property type="component" value="Unassembled WGS sequence"/>
</dbReference>
<proteinExistence type="predicted"/>
<gene>
    <name evidence="2" type="ORF">HMPREF0682_1421</name>
</gene>
<feature type="compositionally biased region" description="Polar residues" evidence="1">
    <location>
        <begin position="47"/>
        <end position="62"/>
    </location>
</feature>
<dbReference type="EMBL" id="ACVN02000307">
    <property type="protein sequence ID" value="ERK50385.1"/>
    <property type="molecule type" value="Genomic_DNA"/>
</dbReference>
<reference evidence="2" key="1">
    <citation type="submission" date="2013-08" db="EMBL/GenBank/DDBJ databases">
        <authorList>
            <person name="Durkin A.S."/>
            <person name="Haft D.R."/>
            <person name="McCorrison J."/>
            <person name="Torralba M."/>
            <person name="Gillis M."/>
            <person name="Haft D.H."/>
            <person name="Methe B."/>
            <person name="Sutton G."/>
            <person name="Nelson K.E."/>
        </authorList>
    </citation>
    <scope>NUCLEOTIDE SEQUENCE [LARGE SCALE GENOMIC DNA]</scope>
    <source>
        <strain evidence="2">F0233</strain>
    </source>
</reference>
<organism evidence="2 3">
    <name type="scientific">Propionibacterium acidifaciens F0233</name>
    <dbReference type="NCBI Taxonomy" id="553198"/>
    <lineage>
        <taxon>Bacteria</taxon>
        <taxon>Bacillati</taxon>
        <taxon>Actinomycetota</taxon>
        <taxon>Actinomycetes</taxon>
        <taxon>Propionibacteriales</taxon>
        <taxon>Propionibacteriaceae</taxon>
        <taxon>Propionibacterium</taxon>
    </lineage>
</organism>
<name>U2PIJ8_9ACTN</name>
<evidence type="ECO:0000313" key="2">
    <source>
        <dbReference type="EMBL" id="ERK50385.1"/>
    </source>
</evidence>
<evidence type="ECO:0000313" key="3">
    <source>
        <dbReference type="Proteomes" id="UP000017052"/>
    </source>
</evidence>
<sequence length="109" mass="11572">MNCAGRTRAVPDGTVGRGRGRLTITGPTPRAPTASFRPAPSVGDPVDNSSTPWIRCGPSSSGPGPIHRPRPGVHLLSTARPQPVDALVRENERCPQFPQSLRGLQFLTV</sequence>
<evidence type="ECO:0000256" key="1">
    <source>
        <dbReference type="SAM" id="MobiDB-lite"/>
    </source>
</evidence>
<dbReference type="AlphaFoldDB" id="U2PIJ8"/>
<feature type="region of interest" description="Disordered" evidence="1">
    <location>
        <begin position="1"/>
        <end position="72"/>
    </location>
</feature>
<keyword evidence="3" id="KW-1185">Reference proteome</keyword>
<protein>
    <submittedName>
        <fullName evidence="2">Uncharacterized protein</fullName>
    </submittedName>
</protein>
<comment type="caution">
    <text evidence="2">The sequence shown here is derived from an EMBL/GenBank/DDBJ whole genome shotgun (WGS) entry which is preliminary data.</text>
</comment>